<keyword evidence="3" id="KW-1185">Reference proteome</keyword>
<comment type="caution">
    <text evidence="2">The sequence shown here is derived from an EMBL/GenBank/DDBJ whole genome shotgun (WGS) entry which is preliminary data.</text>
</comment>
<feature type="region of interest" description="Disordered" evidence="1">
    <location>
        <begin position="13"/>
        <end position="50"/>
    </location>
</feature>
<dbReference type="Proteomes" id="UP000541154">
    <property type="component" value="Unassembled WGS sequence"/>
</dbReference>
<proteinExistence type="predicted"/>
<evidence type="ECO:0000313" key="3">
    <source>
        <dbReference type="Proteomes" id="UP000541154"/>
    </source>
</evidence>
<evidence type="ECO:0000313" key="2">
    <source>
        <dbReference type="EMBL" id="KAF5857605.1"/>
    </source>
</evidence>
<evidence type="ECO:0000256" key="1">
    <source>
        <dbReference type="SAM" id="MobiDB-lite"/>
    </source>
</evidence>
<protein>
    <submittedName>
        <fullName evidence="2">Uncharacterized protein</fullName>
    </submittedName>
</protein>
<reference evidence="2 3" key="1">
    <citation type="submission" date="2019-04" db="EMBL/GenBank/DDBJ databases">
        <title>Aspergillus burnettii sp. nov., novel species from soil in southeast Queensland.</title>
        <authorList>
            <person name="Gilchrist C.L.M."/>
            <person name="Pitt J.I."/>
            <person name="Lange L."/>
            <person name="Lacey H.J."/>
            <person name="Vuong D."/>
            <person name="Midgley D.J."/>
            <person name="Greenfield P."/>
            <person name="Bradbury M."/>
            <person name="Lacey E."/>
            <person name="Busk P.K."/>
            <person name="Pilgaard B."/>
            <person name="Chooi Y.H."/>
            <person name="Piggott A.M."/>
        </authorList>
    </citation>
    <scope>NUCLEOTIDE SEQUENCE [LARGE SCALE GENOMIC DNA]</scope>
    <source>
        <strain evidence="2 3">FRR 5400</strain>
    </source>
</reference>
<sequence length="207" mass="24200">MMDQEIARLRHLLEEAERRQREEKRLREEEQRRREEAEKHQEEAEQQLEPNSVFGQLEACHNLLSQTLCVETNATLTTQGGTTNTENRRFPRLIHPWSNFPALQEKVWDKLNGDPTFTSARLFTSNHQLQFVQKKIKHEKIYSENSLHSFQRDTVDTFVGEILEALTENENLCQQFRIKERVTLQGRPDAEHSATVSLEDAFGARAS</sequence>
<name>A0A8H5ZYX5_PETAA</name>
<feature type="compositionally biased region" description="Basic and acidic residues" evidence="1">
    <location>
        <begin position="13"/>
        <end position="43"/>
    </location>
</feature>
<dbReference type="EMBL" id="SPNV01000248">
    <property type="protein sequence ID" value="KAF5857605.1"/>
    <property type="molecule type" value="Genomic_DNA"/>
</dbReference>
<gene>
    <name evidence="2" type="ORF">ETB97_005534</name>
</gene>
<accession>A0A8H5ZYX5</accession>
<dbReference type="AlphaFoldDB" id="A0A8H5ZYX5"/>
<organism evidence="2 3">
    <name type="scientific">Petromyces alliaceus</name>
    <name type="common">Aspergillus alliaceus</name>
    <dbReference type="NCBI Taxonomy" id="209559"/>
    <lineage>
        <taxon>Eukaryota</taxon>
        <taxon>Fungi</taxon>
        <taxon>Dikarya</taxon>
        <taxon>Ascomycota</taxon>
        <taxon>Pezizomycotina</taxon>
        <taxon>Eurotiomycetes</taxon>
        <taxon>Eurotiomycetidae</taxon>
        <taxon>Eurotiales</taxon>
        <taxon>Aspergillaceae</taxon>
        <taxon>Aspergillus</taxon>
        <taxon>Aspergillus subgen. Circumdati</taxon>
    </lineage>
</organism>